<dbReference type="PANTHER" id="PTHR30486">
    <property type="entry name" value="TWITCHING MOTILITY PROTEIN PILT"/>
    <property type="match status" value="1"/>
</dbReference>
<organism evidence="10 11">
    <name type="scientific">Cylicocyclus nassatus</name>
    <name type="common">Nematode worm</name>
    <dbReference type="NCBI Taxonomy" id="53992"/>
    <lineage>
        <taxon>Eukaryota</taxon>
        <taxon>Metazoa</taxon>
        <taxon>Ecdysozoa</taxon>
        <taxon>Nematoda</taxon>
        <taxon>Chromadorea</taxon>
        <taxon>Rhabditida</taxon>
        <taxon>Rhabditina</taxon>
        <taxon>Rhabditomorpha</taxon>
        <taxon>Strongyloidea</taxon>
        <taxon>Strongylidae</taxon>
        <taxon>Cylicocyclus</taxon>
    </lineage>
</organism>
<proteinExistence type="inferred from homology"/>
<sequence length="589" mass="66589">MLSKEQQVFFRNEVLSNLDIEKLDEIQSEYGKLVDELVQIVYQVSNQHGHYLTALWYQRRVLIIADEITGYGPLRELMEDDTVNDILVNGPNDVWVERAGILEKTDKQFINNEQLTDIAKRLVARVGRRIDDGSPLVDSRLPDGSRLNVVVPPIALDGTSISIRKFSKNKKSLQELVNFGSMTLEMANFLIIAARSRVNIIVSGGTGSGKTTLLNALSNYISHTERVITLEDTAELRLEQPHVVRLETRIAGVERTGAVTMQDLVINALRMRPERIIVGECRGAEAFQMLQAMNTGHDGSMSTLHANSPRDATSRLESMVMMSNASLPLEAIRRNIAAAVNIIVQASRLNDGSRKITNITEIMGMESGHIVLQDIFTYQPSKYRDENGKIIAVFIFLFLTIVWKLGQRRNRKEFEEMFPEVIQILNSATSSGAGLLQALERCGKDISGQIGEEFTNVHKRLAIGEDPTSVFEDSYTRYPYKEYYFFITIIRVNLDKGGQMREVIMRLGRVIADSKKMEKKKSAMTSEARMSAMIVASFPVAFFIFMKFMMPENFDFLLNDPGGRMILYYVLGSEVLGMLIIWWLMRKAT</sequence>
<evidence type="ECO:0000313" key="11">
    <source>
        <dbReference type="Proteomes" id="UP001176961"/>
    </source>
</evidence>
<dbReference type="Gene3D" id="3.40.50.300">
    <property type="entry name" value="P-loop containing nucleotide triphosphate hydrolases"/>
    <property type="match status" value="1"/>
</dbReference>
<feature type="domain" description="Bacterial type II secretion system protein E" evidence="8">
    <location>
        <begin position="70"/>
        <end position="345"/>
    </location>
</feature>
<evidence type="ECO:0000256" key="5">
    <source>
        <dbReference type="ARBA" id="ARBA00022989"/>
    </source>
</evidence>
<keyword evidence="3" id="KW-1003">Cell membrane</keyword>
<dbReference type="InterPro" id="IPR050921">
    <property type="entry name" value="T4SS_GSP_E_ATPase"/>
</dbReference>
<dbReference type="SUPFAM" id="SSF52540">
    <property type="entry name" value="P-loop containing nucleoside triphosphate hydrolases"/>
    <property type="match status" value="1"/>
</dbReference>
<evidence type="ECO:0000256" key="4">
    <source>
        <dbReference type="ARBA" id="ARBA00022692"/>
    </source>
</evidence>
<dbReference type="Gene3D" id="3.30.450.380">
    <property type="match status" value="1"/>
</dbReference>
<feature type="domain" description="Type II secretion system protein GspF" evidence="9">
    <location>
        <begin position="423"/>
        <end position="546"/>
    </location>
</feature>
<evidence type="ECO:0000313" key="10">
    <source>
        <dbReference type="EMBL" id="CAJ0596540.1"/>
    </source>
</evidence>
<dbReference type="InterPro" id="IPR018076">
    <property type="entry name" value="T2SS_GspF_dom"/>
</dbReference>
<evidence type="ECO:0000256" key="6">
    <source>
        <dbReference type="ARBA" id="ARBA00023136"/>
    </source>
</evidence>
<evidence type="ECO:0000256" key="7">
    <source>
        <dbReference type="SAM" id="Phobius"/>
    </source>
</evidence>
<comment type="caution">
    <text evidence="10">The sequence shown here is derived from an EMBL/GenBank/DDBJ whole genome shotgun (WGS) entry which is preliminary data.</text>
</comment>
<name>A0AA36M3E0_CYLNA</name>
<accession>A0AA36M3E0</accession>
<dbReference type="Proteomes" id="UP001176961">
    <property type="component" value="Unassembled WGS sequence"/>
</dbReference>
<evidence type="ECO:0000259" key="9">
    <source>
        <dbReference type="Pfam" id="PF00482"/>
    </source>
</evidence>
<feature type="transmembrane region" description="Helical" evidence="7">
    <location>
        <begin position="390"/>
        <end position="406"/>
    </location>
</feature>
<reference evidence="10" key="1">
    <citation type="submission" date="2023-07" db="EMBL/GenBank/DDBJ databases">
        <authorList>
            <consortium name="CYATHOMIX"/>
        </authorList>
    </citation>
    <scope>NUCLEOTIDE SEQUENCE</scope>
    <source>
        <strain evidence="10">N/A</strain>
    </source>
</reference>
<gene>
    <name evidence="10" type="ORF">CYNAS_LOCUS8523</name>
</gene>
<dbReference type="Pfam" id="PF00482">
    <property type="entry name" value="T2SSF"/>
    <property type="match status" value="1"/>
</dbReference>
<comment type="similarity">
    <text evidence="2">Belongs to the GSP E family.</text>
</comment>
<evidence type="ECO:0000259" key="8">
    <source>
        <dbReference type="Pfam" id="PF00437"/>
    </source>
</evidence>
<dbReference type="InterPro" id="IPR001482">
    <property type="entry name" value="T2SS/T4SS_dom"/>
</dbReference>
<dbReference type="EMBL" id="CATQJL010000207">
    <property type="protein sequence ID" value="CAJ0596540.1"/>
    <property type="molecule type" value="Genomic_DNA"/>
</dbReference>
<comment type="subcellular location">
    <subcellularLocation>
        <location evidence="1">Cell membrane</location>
        <topology evidence="1">Multi-pass membrane protein</topology>
    </subcellularLocation>
</comment>
<keyword evidence="11" id="KW-1185">Reference proteome</keyword>
<evidence type="ECO:0000256" key="3">
    <source>
        <dbReference type="ARBA" id="ARBA00022475"/>
    </source>
</evidence>
<dbReference type="InterPro" id="IPR027417">
    <property type="entry name" value="P-loop_NTPase"/>
</dbReference>
<keyword evidence="6 7" id="KW-0472">Membrane</keyword>
<dbReference type="Pfam" id="PF00437">
    <property type="entry name" value="T2SSE"/>
    <property type="match status" value="1"/>
</dbReference>
<evidence type="ECO:0000256" key="1">
    <source>
        <dbReference type="ARBA" id="ARBA00004651"/>
    </source>
</evidence>
<dbReference type="CDD" id="cd01130">
    <property type="entry name" value="VirB11-like_ATPase"/>
    <property type="match status" value="1"/>
</dbReference>
<evidence type="ECO:0000256" key="2">
    <source>
        <dbReference type="ARBA" id="ARBA00006611"/>
    </source>
</evidence>
<feature type="transmembrane region" description="Helical" evidence="7">
    <location>
        <begin position="528"/>
        <end position="546"/>
    </location>
</feature>
<dbReference type="GO" id="GO:0005886">
    <property type="term" value="C:plasma membrane"/>
    <property type="evidence" value="ECO:0007669"/>
    <property type="project" value="UniProtKB-SubCell"/>
</dbReference>
<feature type="transmembrane region" description="Helical" evidence="7">
    <location>
        <begin position="566"/>
        <end position="585"/>
    </location>
</feature>
<keyword evidence="4 7" id="KW-0812">Transmembrane</keyword>
<keyword evidence="5 7" id="KW-1133">Transmembrane helix</keyword>
<dbReference type="PANTHER" id="PTHR30486:SF15">
    <property type="entry name" value="TYPE II_IV SECRETION SYSTEM ATPASE"/>
    <property type="match status" value="1"/>
</dbReference>
<dbReference type="GO" id="GO:0016887">
    <property type="term" value="F:ATP hydrolysis activity"/>
    <property type="evidence" value="ECO:0007669"/>
    <property type="project" value="InterPro"/>
</dbReference>
<protein>
    <submittedName>
        <fullName evidence="10">Uncharacterized protein</fullName>
    </submittedName>
</protein>
<dbReference type="AlphaFoldDB" id="A0AA36M3E0"/>